<evidence type="ECO:0000256" key="1">
    <source>
        <dbReference type="ARBA" id="ARBA00022737"/>
    </source>
</evidence>
<dbReference type="PANTHER" id="PTHR10039:SF14">
    <property type="entry name" value="NACHT DOMAIN-CONTAINING PROTEIN"/>
    <property type="match status" value="1"/>
</dbReference>
<sequence length="1471" mass="166694">MTAYRALCDWLEQSAQFAEDTREPLKATYAALLSGIQIAREIHDMSDSWAELIAEIQLHAEVIDLYIMDRQHSKLELNGNAQLREAIGQYLGVIQDIMVEAERGLSAAMPYPRASRFGMMRIDQKRIEQLREREATAFQRYRASASVVLYSRVGDAAKTIREIREEVEISLSWTQRNDDYGALASIMQSFYGTELEACEKGTRRDVLMRIEDWGSNMRPEAKQIFWLKDAAGTGKSTVAATMVKEWQSRNQLAGRFFFTPNVVPNRGIHYFCRAIAKDIAFHFDNIANRVEAAILSSQENSSSFHVQFERLVLEPLREVGRRPVFLVVDALDNCEYYDRQSLLKTMLATLSSVPHLRVLLTSRPLQDIVDTLHGSPMICGDDVQLLDVDNIPYEDIRLYVDARLQDLTTEDRQRITKHAHGLFIWVATFYRAFKDPRVQRRILDNLSHAQVTSPLDTLYLDVLEQARQVDTGIKDELRRILQIIISAFQPISINTICALFPRVQAVDTIVQDLAGVLKDGHPDRPIKVLHPTFRDFIASTPDRANGFVVELDPSHEMLAKACMNVLARVLEFDLLQVLHARGDGGIPRNADVANLGALVEKQFSAAVRYASAYWALHITSSDGAWSDWTRLRLFLQENFVHWVELMSWRGMVGHALYALSQLNRMVKRSSITEIRPWDKAIVQQAFHFLLKYQALIAESALHTYTVPVALSRRDSALLRKVRTVKTIPTLKVITSETATSSDHQILLTGNKDGLQTVRISRDADRVLCVGAEGSLCLWDTDTGSMVGTPIEGQRGGRAVRYAELCINGTRLAYATGPGMLHLWDASLGRPIWERNYKRDLKPWYEPNSWGHILRFSPTKSYLALLTRCHGQGVDWRTIVSFYDTDVGVPMDHRVLFEDEAILDFEFSPDGQRAVFVGERETANVGVAFVYDMETFRQLSRIEMAYMELLTLSIAVSADSTRFAITFRLNRLGRKDVKAPMVLLDARTGDEIVDESPPPLSSPSFHLVRFAPVGEIMACIPRTGSDVVLRDRRTGRDVGFLRSRAQTLDAWFSLDGKRLAVLSSEETIDVWDVATHSIVSRRFGGYVGMGGDGEHVVLSEDWSKLFAYSWMGSNEICVYDTLTPTGAITVVSPATRKKKKIKSPPTRGVFVDDMRFIGPFYSDTEHPTCIWRIVPGEEERMEIVETMDELQGLSECIVCPDGQSMALTLPGRLVFYSTTCRPEPLLIRLENMRDEVARGLGTKVFSANGRILACSNQRFTQVWAYPSGQFIWEAGGTVGLGDHVALSSDGTRIVGKLEEEKQLAVYDLEQKEWIKSDRDDLFGLYFRFAFSKDGRMVATITKQGLEVWKVGERAMGMVAREDFTASFLERQSLVFDENVVYGYRVWQLGIQGDQVVMERCKGSRDLIVGYEDGWIWSGAYGPRREIPVATYMRPWLSYGRYSVRGWRVLVWDECYSPVILVLVPAWRLPERA</sequence>
<proteinExistence type="predicted"/>
<evidence type="ECO:0000313" key="5">
    <source>
        <dbReference type="Proteomes" id="UP000007148"/>
    </source>
</evidence>
<dbReference type="InterPro" id="IPR015943">
    <property type="entry name" value="WD40/YVTN_repeat-like_dom_sf"/>
</dbReference>
<comment type="caution">
    <text evidence="4">The sequence shown here is derived from an EMBL/GenBank/DDBJ whole genome shotgun (WGS) entry which is preliminary data.</text>
</comment>
<name>G4TGK9_SERID</name>
<dbReference type="InterPro" id="IPR011047">
    <property type="entry name" value="Quinoprotein_ADH-like_sf"/>
</dbReference>
<feature type="repeat" description="WD" evidence="2">
    <location>
        <begin position="747"/>
        <end position="788"/>
    </location>
</feature>
<accession>G4TGK9</accession>
<dbReference type="InterPro" id="IPR001680">
    <property type="entry name" value="WD40_rpt"/>
</dbReference>
<protein>
    <submittedName>
        <fullName evidence="4">Related to WD-repeat protein, putative-Talaromyces stipitatus</fullName>
    </submittedName>
</protein>
<organism evidence="4 5">
    <name type="scientific">Serendipita indica (strain DSM 11827)</name>
    <name type="common">Root endophyte fungus</name>
    <name type="synonym">Piriformospora indica</name>
    <dbReference type="NCBI Taxonomy" id="1109443"/>
    <lineage>
        <taxon>Eukaryota</taxon>
        <taxon>Fungi</taxon>
        <taxon>Dikarya</taxon>
        <taxon>Basidiomycota</taxon>
        <taxon>Agaricomycotina</taxon>
        <taxon>Agaricomycetes</taxon>
        <taxon>Sebacinales</taxon>
        <taxon>Serendipitaceae</taxon>
        <taxon>Serendipita</taxon>
    </lineage>
</organism>
<dbReference type="SUPFAM" id="SSF69304">
    <property type="entry name" value="Tricorn protease N-terminal domain"/>
    <property type="match status" value="1"/>
</dbReference>
<evidence type="ECO:0000313" key="4">
    <source>
        <dbReference type="EMBL" id="CCA70458.1"/>
    </source>
</evidence>
<dbReference type="InterPro" id="IPR027417">
    <property type="entry name" value="P-loop_NTPase"/>
</dbReference>
<gene>
    <name evidence="4" type="ORF">PIIN_04396</name>
</gene>
<dbReference type="OrthoDB" id="3027122at2759"/>
<evidence type="ECO:0000259" key="3">
    <source>
        <dbReference type="Pfam" id="PF24883"/>
    </source>
</evidence>
<keyword evidence="5" id="KW-1185">Reference proteome</keyword>
<dbReference type="SUPFAM" id="SSF52540">
    <property type="entry name" value="P-loop containing nucleoside triphosphate hydrolases"/>
    <property type="match status" value="1"/>
</dbReference>
<keyword evidence="1" id="KW-0677">Repeat</keyword>
<dbReference type="HOGENOM" id="CLU_000288_6_3_1"/>
<dbReference type="InParanoid" id="G4TGK9"/>
<dbReference type="Proteomes" id="UP000007148">
    <property type="component" value="Unassembled WGS sequence"/>
</dbReference>
<feature type="domain" description="Nephrocystin 3-like N-terminal" evidence="3">
    <location>
        <begin position="211"/>
        <end position="363"/>
    </location>
</feature>
<dbReference type="STRING" id="1109443.G4TGK9"/>
<dbReference type="Gene3D" id="2.130.10.10">
    <property type="entry name" value="YVTN repeat-like/Quinoprotein amine dehydrogenase"/>
    <property type="match status" value="3"/>
</dbReference>
<reference evidence="4 5" key="1">
    <citation type="journal article" date="2011" name="PLoS Pathog.">
        <title>Endophytic Life Strategies Decoded by Genome and Transcriptome Analyses of the Mutualistic Root Symbiont Piriformospora indica.</title>
        <authorList>
            <person name="Zuccaro A."/>
            <person name="Lahrmann U."/>
            <person name="Guldener U."/>
            <person name="Langen G."/>
            <person name="Pfiffi S."/>
            <person name="Biedenkopf D."/>
            <person name="Wong P."/>
            <person name="Samans B."/>
            <person name="Grimm C."/>
            <person name="Basiewicz M."/>
            <person name="Murat C."/>
            <person name="Martin F."/>
            <person name="Kogel K.H."/>
        </authorList>
    </citation>
    <scope>NUCLEOTIDE SEQUENCE [LARGE SCALE GENOMIC DNA]</scope>
    <source>
        <strain evidence="4 5">DSM 11827</strain>
    </source>
</reference>
<dbReference type="InterPro" id="IPR056884">
    <property type="entry name" value="NPHP3-like_N"/>
</dbReference>
<dbReference type="Pfam" id="PF24883">
    <property type="entry name" value="NPHP3_N"/>
    <property type="match status" value="1"/>
</dbReference>
<evidence type="ECO:0000256" key="2">
    <source>
        <dbReference type="PROSITE-ProRule" id="PRU00221"/>
    </source>
</evidence>
<dbReference type="EMBL" id="CAFZ01000083">
    <property type="protein sequence ID" value="CCA70458.1"/>
    <property type="molecule type" value="Genomic_DNA"/>
</dbReference>
<keyword evidence="2" id="KW-0853">WD repeat</keyword>
<dbReference type="SUPFAM" id="SSF50998">
    <property type="entry name" value="Quinoprotein alcohol dehydrogenase-like"/>
    <property type="match status" value="1"/>
</dbReference>
<dbReference type="PROSITE" id="PS50082">
    <property type="entry name" value="WD_REPEATS_2"/>
    <property type="match status" value="1"/>
</dbReference>
<dbReference type="PANTHER" id="PTHR10039">
    <property type="entry name" value="AMELOGENIN"/>
    <property type="match status" value="1"/>
</dbReference>
<dbReference type="Gene3D" id="3.40.50.300">
    <property type="entry name" value="P-loop containing nucleotide triphosphate hydrolases"/>
    <property type="match status" value="1"/>
</dbReference>